<reference evidence="2 3" key="1">
    <citation type="submission" date="2006-01" db="EMBL/GenBank/DDBJ databases">
        <title>Complete sequence of Rhodopseudomonas palustris HaA2.</title>
        <authorList>
            <consortium name="US DOE Joint Genome Institute"/>
            <person name="Copeland A."/>
            <person name="Lucas S."/>
            <person name="Lapidus A."/>
            <person name="Barry K."/>
            <person name="Detter J.C."/>
            <person name="Glavina T."/>
            <person name="Hammon N."/>
            <person name="Israni S."/>
            <person name="Pitluck S."/>
            <person name="Chain P."/>
            <person name="Malfatti S."/>
            <person name="Shin M."/>
            <person name="Vergez L."/>
            <person name="Schmutz J."/>
            <person name="Larimer F."/>
            <person name="Land M."/>
            <person name="Hauser L."/>
            <person name="Pelletier D.A."/>
            <person name="Kyrpides N."/>
            <person name="Anderson I."/>
            <person name="Oda Y."/>
            <person name="Harwood C.S."/>
            <person name="Richardson P."/>
        </authorList>
    </citation>
    <scope>NUCLEOTIDE SEQUENCE [LARGE SCALE GENOMIC DNA]</scope>
    <source>
        <strain evidence="2 3">HaA2</strain>
    </source>
</reference>
<feature type="region of interest" description="Disordered" evidence="1">
    <location>
        <begin position="98"/>
        <end position="118"/>
    </location>
</feature>
<proteinExistence type="predicted"/>
<dbReference type="KEGG" id="rpb:RPB_1698"/>
<dbReference type="Proteomes" id="UP000008809">
    <property type="component" value="Chromosome"/>
</dbReference>
<dbReference type="STRING" id="316058.RPB_1698"/>
<evidence type="ECO:0000256" key="1">
    <source>
        <dbReference type="SAM" id="MobiDB-lite"/>
    </source>
</evidence>
<name>Q2IZF4_RHOP2</name>
<dbReference type="AlphaFoldDB" id="Q2IZF4"/>
<dbReference type="EMBL" id="CP000250">
    <property type="protein sequence ID" value="ABD06406.1"/>
    <property type="molecule type" value="Genomic_DNA"/>
</dbReference>
<sequence>MEPESPCQGCGACCAYSANWPRFTVEDDAALDAIPAELVNARLSGMRCEGERCCALSGAIGQATACTIYELRPEVCRECQPGDPECIMARRRHRLPPLLDGGHRQVGLVASPTGSKSD</sequence>
<evidence type="ECO:0008006" key="4">
    <source>
        <dbReference type="Google" id="ProtNLM"/>
    </source>
</evidence>
<evidence type="ECO:0000313" key="2">
    <source>
        <dbReference type="EMBL" id="ABD06406.1"/>
    </source>
</evidence>
<dbReference type="Pfam" id="PF03692">
    <property type="entry name" value="CxxCxxCC"/>
    <property type="match status" value="1"/>
</dbReference>
<dbReference type="eggNOG" id="COG0727">
    <property type="taxonomic scope" value="Bacteria"/>
</dbReference>
<dbReference type="HOGENOM" id="CLU_123885_0_0_5"/>
<gene>
    <name evidence="2" type="ordered locus">RPB_1698</name>
</gene>
<evidence type="ECO:0000313" key="3">
    <source>
        <dbReference type="Proteomes" id="UP000008809"/>
    </source>
</evidence>
<protein>
    <recommendedName>
        <fullName evidence="4">YkgJ family cysteine cluster protein</fullName>
    </recommendedName>
</protein>
<organism evidence="2 3">
    <name type="scientific">Rhodopseudomonas palustris (strain HaA2)</name>
    <dbReference type="NCBI Taxonomy" id="316058"/>
    <lineage>
        <taxon>Bacteria</taxon>
        <taxon>Pseudomonadati</taxon>
        <taxon>Pseudomonadota</taxon>
        <taxon>Alphaproteobacteria</taxon>
        <taxon>Hyphomicrobiales</taxon>
        <taxon>Nitrobacteraceae</taxon>
        <taxon>Rhodopseudomonas</taxon>
    </lineage>
</organism>
<accession>Q2IZF4</accession>
<keyword evidence="3" id="KW-1185">Reference proteome</keyword>
<dbReference type="InterPro" id="IPR005358">
    <property type="entry name" value="Puta_zinc/iron-chelating_dom"/>
</dbReference>